<accession>A0A5B8VY15</accession>
<name>A0A5B8VY15_9SPHI</name>
<dbReference type="Pfam" id="PF13620">
    <property type="entry name" value="CarboxypepD_reg"/>
    <property type="match status" value="1"/>
</dbReference>
<dbReference type="KEGG" id="mgk:FSB76_09855"/>
<reference evidence="3 4" key="1">
    <citation type="journal article" date="2013" name="J. Microbiol.">
        <title>Mucilaginibacter ginsenosidivorax sp. nov., with ginsenoside converting activity isolated from sediment.</title>
        <authorList>
            <person name="Kim J.K."/>
            <person name="Choi T.E."/>
            <person name="Liu Q.M."/>
            <person name="Park H.Y."/>
            <person name="Yi T.H."/>
            <person name="Yoon M.H."/>
            <person name="Kim S.C."/>
            <person name="Im W.T."/>
        </authorList>
    </citation>
    <scope>NUCLEOTIDE SEQUENCE [LARGE SCALE GENOMIC DNA]</scope>
    <source>
        <strain evidence="3 4">KHI28</strain>
    </source>
</reference>
<evidence type="ECO:0000313" key="3">
    <source>
        <dbReference type="EMBL" id="QEC76233.1"/>
    </source>
</evidence>
<evidence type="ECO:0000256" key="1">
    <source>
        <dbReference type="SAM" id="SignalP"/>
    </source>
</evidence>
<protein>
    <submittedName>
        <fullName evidence="3">Outer membrane beta-barrel protein</fullName>
    </submittedName>
</protein>
<keyword evidence="4" id="KW-1185">Reference proteome</keyword>
<sequence>MKITITALIILLFGTASVFAQNTYSIKGGVADTASNSKLTNATVAVLNAKDSILQKFTRVNDGQFAITNLKKGKFILLVSYSGYADFVERFTLDSAHTTHDFGRIGMILKTQLLKEVIIKAQVAAVKIKGDTTEFNAKAFTVQPNAKVEDLLKELPGIQVDKDGKITAQGQTVSKVLVDGEEFFGDDPTLVTKNLRADMVDKVQLYDKKSDQAAFTGIDDGVKNKTINIKLKEDKKNGYFGKIDADGGTDKYYQEQILFNRFKGKQKFSVYGTLGNTGKVGLGWDDNSKYGGSGGLEFGDGGEIYFNGGGGDDLDSFSGRFDGEGIPLARSAGAHYDTKWNGDKESINGNYKIGSLNVDGTKNTIAQNNFDGTFNTNSSDQTFHNHMFRQKLDLTYQVKIDTSQNLKLMVDGTSKDAITNTKYDYVSNYANGGLQNTSKRNVDNDVKSKIFNASAFYTKKFKKVGRTFSLNVSESLNQSESKGQLYARTKSYDTTATLTQDTIIDQRKVSNIKSNVLNTNLTYTEPLTKKLSAVVNYGINLSNNSSDRRSYNDPGGTGSYTTLDTTVSNFYKLNQVANQFGLNLNYKGKKATFNFGSRVSVVNFKQIDEIRNTPDRTRNFVNWFPQATFQYRFSQQESVRLSYNGNTTQPTIDQIQPVLVNNDPVNRTIGNPNLRPSYTNRLNFSYNSYKVLSGQSIWLYGSYSNTYNPIVSNVTTVNGRNTYVYTNLNSNQTVNMYASAYFDRKIPKVDVNAGLGINGSGNTYYNFVKYNDGPNALNKTQSYTYSLDFRLSKYKQKKYDMWGSVGPTYTVNSSSLQTNINNNGRGLQANGGFNIYLPLHFSINSDATYQYNAATQSFPQDFRKTILNVTIGKTFTKDESFKIYFAGNDLLNQNTGYSRTGNANQISQERYTTIRRFFMLSLVWDFNHVGGGAAPAAKK</sequence>
<proteinExistence type="predicted"/>
<dbReference type="Pfam" id="PF14905">
    <property type="entry name" value="OMP_b-brl_3"/>
    <property type="match status" value="1"/>
</dbReference>
<dbReference type="SUPFAM" id="SSF49452">
    <property type="entry name" value="Starch-binding domain-like"/>
    <property type="match status" value="1"/>
</dbReference>
<dbReference type="GO" id="GO:0030246">
    <property type="term" value="F:carbohydrate binding"/>
    <property type="evidence" value="ECO:0007669"/>
    <property type="project" value="InterPro"/>
</dbReference>
<dbReference type="InterPro" id="IPR013784">
    <property type="entry name" value="Carb-bd-like_fold"/>
</dbReference>
<dbReference type="InterPro" id="IPR041700">
    <property type="entry name" value="OMP_b-brl_3"/>
</dbReference>
<feature type="domain" description="Outer membrane protein beta-barrel" evidence="2">
    <location>
        <begin position="459"/>
        <end position="924"/>
    </location>
</feature>
<dbReference type="AlphaFoldDB" id="A0A5B8VY15"/>
<dbReference type="Proteomes" id="UP000321362">
    <property type="component" value="Chromosome"/>
</dbReference>
<keyword evidence="1" id="KW-0732">Signal</keyword>
<feature type="signal peptide" evidence="1">
    <location>
        <begin position="1"/>
        <end position="20"/>
    </location>
</feature>
<organism evidence="3 4">
    <name type="scientific">Mucilaginibacter ginsenosidivorax</name>
    <dbReference type="NCBI Taxonomy" id="862126"/>
    <lineage>
        <taxon>Bacteria</taxon>
        <taxon>Pseudomonadati</taxon>
        <taxon>Bacteroidota</taxon>
        <taxon>Sphingobacteriia</taxon>
        <taxon>Sphingobacteriales</taxon>
        <taxon>Sphingobacteriaceae</taxon>
        <taxon>Mucilaginibacter</taxon>
    </lineage>
</organism>
<gene>
    <name evidence="3" type="ORF">FSB76_09855</name>
</gene>
<evidence type="ECO:0000259" key="2">
    <source>
        <dbReference type="Pfam" id="PF14905"/>
    </source>
</evidence>
<dbReference type="OrthoDB" id="1086219at2"/>
<dbReference type="EMBL" id="CP042437">
    <property type="protein sequence ID" value="QEC76233.1"/>
    <property type="molecule type" value="Genomic_DNA"/>
</dbReference>
<dbReference type="Gene3D" id="2.60.40.1120">
    <property type="entry name" value="Carboxypeptidase-like, regulatory domain"/>
    <property type="match status" value="1"/>
</dbReference>
<evidence type="ECO:0000313" key="4">
    <source>
        <dbReference type="Proteomes" id="UP000321362"/>
    </source>
</evidence>
<dbReference type="SUPFAM" id="SSF56935">
    <property type="entry name" value="Porins"/>
    <property type="match status" value="1"/>
</dbReference>
<feature type="chain" id="PRO_5023054206" evidence="1">
    <location>
        <begin position="21"/>
        <end position="939"/>
    </location>
</feature>